<gene>
    <name evidence="3" type="ORF">BLNAU_7006</name>
</gene>
<protein>
    <submittedName>
        <fullName evidence="3">NLR Family CARD Domain Containing protein</fullName>
    </submittedName>
</protein>
<proteinExistence type="predicted"/>
<dbReference type="PROSITE" id="PS51283">
    <property type="entry name" value="DUSP"/>
    <property type="match status" value="1"/>
</dbReference>
<evidence type="ECO:0000313" key="3">
    <source>
        <dbReference type="EMBL" id="KAK2958079.1"/>
    </source>
</evidence>
<name>A0ABQ9Y2X8_9EUKA</name>
<comment type="caution">
    <text evidence="3">The sequence shown here is derived from an EMBL/GenBank/DDBJ whole genome shotgun (WGS) entry which is preliminary data.</text>
</comment>
<dbReference type="InterPro" id="IPR035927">
    <property type="entry name" value="DUSP-like_sf"/>
</dbReference>
<dbReference type="Pfam" id="PF13516">
    <property type="entry name" value="LRR_6"/>
    <property type="match status" value="3"/>
</dbReference>
<evidence type="ECO:0000313" key="4">
    <source>
        <dbReference type="Proteomes" id="UP001281761"/>
    </source>
</evidence>
<dbReference type="Proteomes" id="UP001281761">
    <property type="component" value="Unassembled WGS sequence"/>
</dbReference>
<feature type="domain" description="DUSP" evidence="2">
    <location>
        <begin position="491"/>
        <end position="591"/>
    </location>
</feature>
<dbReference type="Gene3D" id="3.30.2230.10">
    <property type="entry name" value="DUSP-like"/>
    <property type="match status" value="1"/>
</dbReference>
<feature type="region of interest" description="Disordered" evidence="1">
    <location>
        <begin position="475"/>
        <end position="495"/>
    </location>
</feature>
<dbReference type="Gene3D" id="3.80.10.10">
    <property type="entry name" value="Ribonuclease Inhibitor"/>
    <property type="match status" value="2"/>
</dbReference>
<evidence type="ECO:0000259" key="2">
    <source>
        <dbReference type="PROSITE" id="PS51283"/>
    </source>
</evidence>
<feature type="region of interest" description="Disordered" evidence="1">
    <location>
        <begin position="1"/>
        <end position="46"/>
    </location>
</feature>
<dbReference type="SMART" id="SM00695">
    <property type="entry name" value="DUSP"/>
    <property type="match status" value="1"/>
</dbReference>
<organism evidence="3 4">
    <name type="scientific">Blattamonas nauphoetae</name>
    <dbReference type="NCBI Taxonomy" id="2049346"/>
    <lineage>
        <taxon>Eukaryota</taxon>
        <taxon>Metamonada</taxon>
        <taxon>Preaxostyla</taxon>
        <taxon>Oxymonadida</taxon>
        <taxon>Blattamonas</taxon>
    </lineage>
</organism>
<keyword evidence="4" id="KW-1185">Reference proteome</keyword>
<dbReference type="SUPFAM" id="SSF52047">
    <property type="entry name" value="RNI-like"/>
    <property type="match status" value="1"/>
</dbReference>
<reference evidence="3 4" key="1">
    <citation type="journal article" date="2022" name="bioRxiv">
        <title>Genomics of Preaxostyla Flagellates Illuminates Evolutionary Transitions and the Path Towards Mitochondrial Loss.</title>
        <authorList>
            <person name="Novak L.V.F."/>
            <person name="Treitli S.C."/>
            <person name="Pyrih J."/>
            <person name="Halakuc P."/>
            <person name="Pipaliya S.V."/>
            <person name="Vacek V."/>
            <person name="Brzon O."/>
            <person name="Soukal P."/>
            <person name="Eme L."/>
            <person name="Dacks J.B."/>
            <person name="Karnkowska A."/>
            <person name="Elias M."/>
            <person name="Hampl V."/>
        </authorList>
    </citation>
    <scope>NUCLEOTIDE SEQUENCE [LARGE SCALE GENOMIC DNA]</scope>
    <source>
        <strain evidence="3">NAU3</strain>
        <tissue evidence="3">Gut</tissue>
    </source>
</reference>
<dbReference type="SMART" id="SM00368">
    <property type="entry name" value="LRR_RI"/>
    <property type="match status" value="5"/>
</dbReference>
<dbReference type="InterPro" id="IPR001611">
    <property type="entry name" value="Leu-rich_rpt"/>
</dbReference>
<dbReference type="InterPro" id="IPR032675">
    <property type="entry name" value="LRR_dom_sf"/>
</dbReference>
<dbReference type="EMBL" id="JARBJD010000041">
    <property type="protein sequence ID" value="KAK2958079.1"/>
    <property type="molecule type" value="Genomic_DNA"/>
</dbReference>
<dbReference type="SUPFAM" id="SSF143791">
    <property type="entry name" value="DUSP-like"/>
    <property type="match status" value="1"/>
</dbReference>
<dbReference type="Pfam" id="PF06337">
    <property type="entry name" value="DUSP"/>
    <property type="match status" value="1"/>
</dbReference>
<dbReference type="InterPro" id="IPR006615">
    <property type="entry name" value="Pept_C19_DUSP"/>
</dbReference>
<dbReference type="PANTHER" id="PTHR24114">
    <property type="entry name" value="LEUCINE RICH REPEAT FAMILY PROTEIN"/>
    <property type="match status" value="1"/>
</dbReference>
<accession>A0ABQ9Y2X8</accession>
<evidence type="ECO:0000256" key="1">
    <source>
        <dbReference type="SAM" id="MobiDB-lite"/>
    </source>
</evidence>
<dbReference type="InterPro" id="IPR052394">
    <property type="entry name" value="LRR-containing"/>
</dbReference>
<dbReference type="PANTHER" id="PTHR24114:SF2">
    <property type="entry name" value="F-BOX DOMAIN-CONTAINING PROTEIN-RELATED"/>
    <property type="match status" value="1"/>
</dbReference>
<sequence>MTSPDNTKPVIDSQAMEDNDEDTNHQSSIQHPIDSPQPSPTYPLVTFASPPPTPTNLFTPHLTHNLSMVANTIKLPSVSSYALDFILRFCSFVKIQKRLPELSEVNFDLTRSLEILQAAHYLQIRHVFQFLMTLVSLNLPTKHELETLPPHLVDGLLLMAPLEALYTSDMMSDDRWRWICCHRWSTFREGKDGTPPRSTPLGSWKDTFYTKSLEDYIEKGIADATFDYISNLKSLVSMASPHLRQLIVSNPTKFGPTFVKLFLRTSHPLLFSLELSRLSIHSPDLHEIVPLLVRQPSLIQLNLSNNRIMADGVAPLAAFIRETNSLQWLLLGHNGIGPDGSTMIASSLKANTTITKLCIGYNQIGTSGAIAFADALQTNSTLVILDISNNYIGDEGIVAIGRALDCRNGHGNTTLTHLRLWDNTISSIGVDAFLNLIETNHTLLDINLGLPSTTDAQRTRLKSILTRNNTAEKEANDRFVQNQGQDAPAADEYAERRQHERDMLYGADTVHSNWWCLIDEHWLAKWRLFVSQNSTSPPPGPITNHRLVNPVTNDPHPGMIKLYDYRGVSPQVWKLFHDIYGGGPEISRRTIDLYQQ</sequence>